<dbReference type="ZFIN" id="ZDB-GENE-030328-33">
    <property type="gene designation" value="zgc:174888"/>
</dbReference>
<reference evidence="3" key="1">
    <citation type="submission" date="2007-11" db="EMBL/GenBank/DDBJ databases">
        <authorList>
            <consortium name="NIH - Zebrafish Gene Collection (ZGC) project"/>
        </authorList>
    </citation>
    <scope>NUCLEOTIDE SEQUENCE [LARGE SCALE MRNA]</scope>
    <source>
        <strain evidence="3">Singapore local strain</strain>
        <tissue evidence="3">Embryo</tissue>
    </source>
</reference>
<evidence type="ECO:0000256" key="1">
    <source>
        <dbReference type="SAM" id="MobiDB-lite"/>
    </source>
</evidence>
<organism evidence="3">
    <name type="scientific">Danio rerio</name>
    <name type="common">Zebrafish</name>
    <name type="synonym">Brachydanio rerio</name>
    <dbReference type="NCBI Taxonomy" id="7955"/>
    <lineage>
        <taxon>Eukaryota</taxon>
        <taxon>Metazoa</taxon>
        <taxon>Chordata</taxon>
        <taxon>Craniata</taxon>
        <taxon>Vertebrata</taxon>
        <taxon>Euteleostomi</taxon>
        <taxon>Actinopterygii</taxon>
        <taxon>Neopterygii</taxon>
        <taxon>Teleostei</taxon>
        <taxon>Ostariophysi</taxon>
        <taxon>Cypriniformes</taxon>
        <taxon>Danionidae</taxon>
        <taxon>Danioninae</taxon>
        <taxon>Danio</taxon>
    </lineage>
</organism>
<dbReference type="Ensembl" id="ENSDART00000113764.3">
    <property type="protein sequence ID" value="ENSDARP00000101711.2"/>
    <property type="gene ID" value="ENSDARG00000077176.3"/>
</dbReference>
<feature type="compositionally biased region" description="Basic and acidic residues" evidence="1">
    <location>
        <begin position="181"/>
        <end position="196"/>
    </location>
</feature>
<sequence>MSPTVLLLLSILTVQGSGCDDFMKTTIRNLQDSVNIERTSGFPEVFPKNYAVSHYFNDSALCNEPCCVFSAAAILSHSWLQLLQHLNRVHLKYGFISELTHTLDNIAKEKILELPDLSAFPSVESSPEGLLFSTSSLFTRWLSLDCAFGEHPCIFPTPSEADQGNPALEEEEKVENGETVDEQRPLKEGETSKIQHDPTNAYAESRSPSFSHWTVSILWITSRLIW</sequence>
<dbReference type="ExpressionAtlas" id="A8WGQ1">
    <property type="expression patterns" value="baseline and differential"/>
</dbReference>
<dbReference type="AGR" id="ZFIN:ZDB-GENE-030328-33"/>
<reference evidence="4 5" key="3">
    <citation type="journal article" date="2013" name="Nature">
        <title>The zebrafish reference genome sequence and its relationship to the human genome.</title>
        <authorList>
            <consortium name="Genome Reference Consortium Zebrafish"/>
            <person name="Howe K."/>
            <person name="Clark M.D."/>
            <person name="Torroja C.F."/>
            <person name="Torrance J."/>
            <person name="Berthelot C."/>
            <person name="Muffato M."/>
            <person name="Collins J.E."/>
            <person name="Humphray S."/>
            <person name="McLaren K."/>
            <person name="Matthews L."/>
            <person name="McLaren S."/>
            <person name="Sealy I."/>
            <person name="Caccamo M."/>
            <person name="Churcher C."/>
            <person name="Scott C."/>
            <person name="Barrett J.C."/>
            <person name="Koch R."/>
            <person name="Rauch G.J."/>
            <person name="White S."/>
            <person name="Chow W."/>
            <person name="Kilian B."/>
            <person name="Quintais L.T."/>
            <person name="Guerra-Assuncao J.A."/>
            <person name="Zhou Y."/>
            <person name="Gu Y."/>
            <person name="Yen J."/>
            <person name="Vogel J.H."/>
            <person name="Eyre T."/>
            <person name="Redmond S."/>
            <person name="Banerjee R."/>
            <person name="Chi J."/>
            <person name="Fu B."/>
            <person name="Langley E."/>
            <person name="Maguire S.F."/>
            <person name="Laird G.K."/>
            <person name="Lloyd D."/>
            <person name="Kenyon E."/>
            <person name="Donaldson S."/>
            <person name="Sehra H."/>
            <person name="Almeida-King J."/>
            <person name="Loveland J."/>
            <person name="Trevanion S."/>
            <person name="Jones M."/>
            <person name="Quail M."/>
            <person name="Willey D."/>
            <person name="Hunt A."/>
            <person name="Burton J."/>
            <person name="Sims S."/>
            <person name="McLay K."/>
            <person name="Plumb B."/>
            <person name="Davis J."/>
            <person name="Clee C."/>
            <person name="Oliver K."/>
            <person name="Clark R."/>
            <person name="Riddle C."/>
            <person name="Elliot D."/>
            <person name="Eliott D."/>
            <person name="Threadgold G."/>
            <person name="Harden G."/>
            <person name="Ware D."/>
            <person name="Begum S."/>
            <person name="Mortimore B."/>
            <person name="Mortimer B."/>
            <person name="Kerry G."/>
            <person name="Heath P."/>
            <person name="Phillimore B."/>
            <person name="Tracey A."/>
            <person name="Corby N."/>
            <person name="Dunn M."/>
            <person name="Johnson C."/>
            <person name="Wood J."/>
            <person name="Clark S."/>
            <person name="Pelan S."/>
            <person name="Griffiths G."/>
            <person name="Smith M."/>
            <person name="Glithero R."/>
            <person name="Howden P."/>
            <person name="Barker N."/>
            <person name="Lloyd C."/>
            <person name="Stevens C."/>
            <person name="Harley J."/>
            <person name="Holt K."/>
            <person name="Panagiotidis G."/>
            <person name="Lovell J."/>
            <person name="Beasley H."/>
            <person name="Henderson C."/>
            <person name="Gordon D."/>
            <person name="Auger K."/>
            <person name="Wright D."/>
            <person name="Collins J."/>
            <person name="Raisen C."/>
            <person name="Dyer L."/>
            <person name="Leung K."/>
            <person name="Robertson L."/>
            <person name="Ambridge K."/>
            <person name="Leongamornlert D."/>
            <person name="McGuire S."/>
            <person name="Gilderthorp R."/>
            <person name="Griffiths C."/>
            <person name="Manthravadi D."/>
            <person name="Nichol S."/>
            <person name="Barker G."/>
            <person name="Whitehead S."/>
            <person name="Kay M."/>
            <person name="Brown J."/>
            <person name="Murnane C."/>
            <person name="Gray E."/>
            <person name="Humphries M."/>
            <person name="Sycamore N."/>
            <person name="Barker D."/>
            <person name="Saunders D."/>
            <person name="Wallis J."/>
            <person name="Babbage A."/>
            <person name="Hammond S."/>
            <person name="Mashreghi-Mohammadi M."/>
            <person name="Barr L."/>
            <person name="Martin S."/>
            <person name="Wray P."/>
            <person name="Ellington A."/>
            <person name="Matthews N."/>
            <person name="Ellwood M."/>
            <person name="Woodmansey R."/>
            <person name="Clark G."/>
            <person name="Cooper J."/>
            <person name="Cooper J."/>
            <person name="Tromans A."/>
            <person name="Grafham D."/>
            <person name="Skuce C."/>
            <person name="Pandian R."/>
            <person name="Andrews R."/>
            <person name="Harrison E."/>
            <person name="Kimberley A."/>
            <person name="Garnett J."/>
            <person name="Fosker N."/>
            <person name="Hall R."/>
            <person name="Garner P."/>
            <person name="Kelly D."/>
            <person name="Bird C."/>
            <person name="Palmer S."/>
            <person name="Gehring I."/>
            <person name="Berger A."/>
            <person name="Dooley C.M."/>
            <person name="Ersan-Urun Z."/>
            <person name="Eser C."/>
            <person name="Geiger H."/>
            <person name="Geisler M."/>
            <person name="Karotki L."/>
            <person name="Kirn A."/>
            <person name="Konantz J."/>
            <person name="Konantz M."/>
            <person name="Oberlander M."/>
            <person name="Rudolph-Geiger S."/>
            <person name="Teucke M."/>
            <person name="Lanz C."/>
            <person name="Raddatz G."/>
            <person name="Osoegawa K."/>
            <person name="Zhu B."/>
            <person name="Rapp A."/>
            <person name="Widaa S."/>
            <person name="Langford C."/>
            <person name="Yang F."/>
            <person name="Schuster S.C."/>
            <person name="Carter N.P."/>
            <person name="Harrow J."/>
            <person name="Ning Z."/>
            <person name="Herrero J."/>
            <person name="Searle S.M."/>
            <person name="Enright A."/>
            <person name="Geisler R."/>
            <person name="Plasterk R.H."/>
            <person name="Lee C."/>
            <person name="Westerfield M."/>
            <person name="de Jong P.J."/>
            <person name="Zon L.I."/>
            <person name="Postlethwait J.H."/>
            <person name="Nusslein-Volhard C."/>
            <person name="Hubbard T.J."/>
            <person name="Roest Crollius H."/>
            <person name="Rogers J."/>
            <person name="Stemple D.L."/>
        </authorList>
    </citation>
    <scope>NUCLEOTIDE SEQUENCE [LARGE SCALE GENOMIC DNA]</scope>
    <source>
        <strain evidence="4">Tuebingen</strain>
    </source>
</reference>
<dbReference type="OMA" id="RLYWWLL"/>
<dbReference type="EMBL" id="BC154799">
    <property type="protein sequence ID" value="AAI54800.1"/>
    <property type="molecule type" value="mRNA"/>
</dbReference>
<name>A8WGQ1_DANRE</name>
<feature type="signal peptide" evidence="2">
    <location>
        <begin position="1"/>
        <end position="19"/>
    </location>
</feature>
<dbReference type="GeneID" id="558116"/>
<gene>
    <name evidence="6" type="primary">sb:cb139</name>
    <name evidence="3 6 7" type="ORF">zgc:174888</name>
</gene>
<dbReference type="HOGENOM" id="CLU_1224398_0_0_1"/>
<dbReference type="GeneTree" id="ENSGT01030000235056"/>
<feature type="region of interest" description="Disordered" evidence="1">
    <location>
        <begin position="158"/>
        <end position="205"/>
    </location>
</feature>
<dbReference type="PaxDb" id="7955-ENSDARP00000101711"/>
<reference evidence="6" key="5">
    <citation type="submission" date="2025-04" db="UniProtKB">
        <authorList>
            <consortium name="RefSeq"/>
        </authorList>
    </citation>
    <scope>IDENTIFICATION</scope>
    <source>
        <strain evidence="6">Tuebingen</strain>
    </source>
</reference>
<proteinExistence type="evidence at transcript level"/>
<dbReference type="EMBL" id="CU459065">
    <property type="status" value="NOT_ANNOTATED_CDS"/>
    <property type="molecule type" value="Genomic_DNA"/>
</dbReference>
<dbReference type="STRING" id="7955.ENSDARP00000101711"/>
<dbReference type="GlyGen" id="A8WGQ1">
    <property type="glycosylation" value="1 site"/>
</dbReference>
<evidence type="ECO:0000256" key="2">
    <source>
        <dbReference type="SAM" id="SignalP"/>
    </source>
</evidence>
<dbReference type="KEGG" id="dre:558116"/>
<evidence type="ECO:0000313" key="3">
    <source>
        <dbReference type="EMBL" id="AAI54800.1"/>
    </source>
</evidence>
<dbReference type="AlphaFoldDB" id="A8WGQ1"/>
<evidence type="ECO:0000313" key="7">
    <source>
        <dbReference type="ZFIN" id="ZDB-GENE-030328-33"/>
    </source>
</evidence>
<reference evidence="4" key="2">
    <citation type="submission" date="2012-02" db="UniProtKB">
        <authorList>
            <consortium name="Ensembl"/>
        </authorList>
    </citation>
    <scope>IDENTIFICATION</scope>
    <source>
        <strain evidence="4">Tuebingen</strain>
    </source>
</reference>
<dbReference type="eggNOG" id="ENOG502S5Y3">
    <property type="taxonomic scope" value="Eukaryota"/>
</dbReference>
<reference evidence="6" key="4">
    <citation type="journal article" date="2016" name="BMC Genomics">
        <title>Gene evolution and gene expression after whole genome duplication in fish: the PhyloFish database.</title>
        <authorList>
            <person name="Pasquier J."/>
            <person name="Cabau C."/>
            <person name="Nguyen T."/>
            <person name="Jouanno E."/>
            <person name="Severac D."/>
            <person name="Braasch I."/>
            <person name="Journot L."/>
            <person name="Pontarotti P."/>
            <person name="Klopp C."/>
            <person name="Postlethwait J.H."/>
            <person name="Guiguen Y."/>
            <person name="Bobe J."/>
        </authorList>
    </citation>
    <scope>NUCLEOTIDE SEQUENCE</scope>
    <source>
        <strain evidence="6">Tuebingen</strain>
    </source>
</reference>
<keyword evidence="5" id="KW-1185">Reference proteome</keyword>
<dbReference type="RefSeq" id="NP_001107056.1">
    <property type="nucleotide sequence ID" value="NM_001113584.2"/>
</dbReference>
<dbReference type="OrthoDB" id="8783239at2759"/>
<protein>
    <submittedName>
        <fullName evidence="6">Uncharacterized protein LOC558116 precursor</fullName>
    </submittedName>
    <submittedName>
        <fullName evidence="3 4">Zgc:174888</fullName>
    </submittedName>
</protein>
<evidence type="ECO:0000313" key="4">
    <source>
        <dbReference type="Ensembl" id="ENSDARP00000101711"/>
    </source>
</evidence>
<accession>A8WGQ1</accession>
<dbReference type="Bgee" id="ENSDARG00000077176">
    <property type="expression patterns" value="Expressed in intestine and 20 other cell types or tissues"/>
</dbReference>
<dbReference type="Proteomes" id="UP000000437">
    <property type="component" value="Chromosome 16"/>
</dbReference>
<evidence type="ECO:0000313" key="5">
    <source>
        <dbReference type="Proteomes" id="UP000000437"/>
    </source>
</evidence>
<evidence type="ECO:0000313" key="6">
    <source>
        <dbReference type="RefSeq" id="NP_001107056.1"/>
    </source>
</evidence>
<accession>A0A8N7UYP2</accession>
<keyword evidence="2 6" id="KW-0732">Signal</keyword>
<feature type="chain" id="PRO_5035036280" evidence="2 6">
    <location>
        <begin position="20"/>
        <end position="226"/>
    </location>
</feature>